<name>A0A0A2LKN8_9FLAO</name>
<accession>A0A0A2LKN8</accession>
<comment type="caution">
    <text evidence="1">The sequence shown here is derived from an EMBL/GenBank/DDBJ whole genome shotgun (WGS) entry which is preliminary data.</text>
</comment>
<evidence type="ECO:0000313" key="1">
    <source>
        <dbReference type="EMBL" id="KGO79733.1"/>
    </source>
</evidence>
<reference evidence="1 2" key="1">
    <citation type="submission" date="2013-09" db="EMBL/GenBank/DDBJ databases">
        <authorList>
            <person name="Zeng Z."/>
            <person name="Chen C."/>
        </authorList>
    </citation>
    <scope>NUCLEOTIDE SEQUENCE [LARGE SCALE GENOMIC DNA]</scope>
    <source>
        <strain evidence="1 2">F44-8</strain>
    </source>
</reference>
<dbReference type="EMBL" id="JRLV01000015">
    <property type="protein sequence ID" value="KGO79733.1"/>
    <property type="molecule type" value="Genomic_DNA"/>
</dbReference>
<dbReference type="RefSeq" id="WP_035134830.1">
    <property type="nucleotide sequence ID" value="NZ_JRLV01000015.1"/>
</dbReference>
<protein>
    <submittedName>
        <fullName evidence="1">Uncharacterized protein</fullName>
    </submittedName>
</protein>
<evidence type="ECO:0000313" key="2">
    <source>
        <dbReference type="Proteomes" id="UP000030129"/>
    </source>
</evidence>
<organism evidence="1 2">
    <name type="scientific">Flavobacterium beibuense F44-8</name>
    <dbReference type="NCBI Taxonomy" id="1406840"/>
    <lineage>
        <taxon>Bacteria</taxon>
        <taxon>Pseudomonadati</taxon>
        <taxon>Bacteroidota</taxon>
        <taxon>Flavobacteriia</taxon>
        <taxon>Flavobacteriales</taxon>
        <taxon>Flavobacteriaceae</taxon>
        <taxon>Flavobacterium</taxon>
    </lineage>
</organism>
<sequence length="164" mass="18455">MKKLTIDVACDDELRNVVFVEKITNYLEYFFTSELLARKGIAVNAKYKTVVQVSINLIESGLYINSLPPFICQTDNAKVYPVLISMGESIKNAGDLHIQLSFVLYDAIKAFLLDNYKKVNKKELEDLRLKIDIDYLNKVGCAVTADSNVPVPVIHPEVLPQSMV</sequence>
<dbReference type="STRING" id="1406840.Q763_12870"/>
<dbReference type="Proteomes" id="UP000030129">
    <property type="component" value="Unassembled WGS sequence"/>
</dbReference>
<dbReference type="AlphaFoldDB" id="A0A0A2LKN8"/>
<proteinExistence type="predicted"/>
<keyword evidence="2" id="KW-1185">Reference proteome</keyword>
<gene>
    <name evidence="1" type="ORF">Q763_12870</name>
</gene>